<dbReference type="PANTHER" id="PTHR43616:SF5">
    <property type="entry name" value="GLYCEROL DEHYDROGENASE 1"/>
    <property type="match status" value="1"/>
</dbReference>
<dbReference type="GO" id="GO:0008654">
    <property type="term" value="P:phospholipid biosynthetic process"/>
    <property type="evidence" value="ECO:0007669"/>
    <property type="project" value="UniProtKB-KW"/>
</dbReference>
<keyword evidence="4" id="KW-0521">NADP</keyword>
<evidence type="ECO:0000256" key="6">
    <source>
        <dbReference type="ARBA" id="ARBA00023027"/>
    </source>
</evidence>
<dbReference type="EMBL" id="WJJP01000396">
    <property type="protein sequence ID" value="MBD3325337.1"/>
    <property type="molecule type" value="Genomic_DNA"/>
</dbReference>
<dbReference type="PANTHER" id="PTHR43616">
    <property type="entry name" value="GLYCEROL DEHYDROGENASE"/>
    <property type="match status" value="1"/>
</dbReference>
<evidence type="ECO:0000313" key="11">
    <source>
        <dbReference type="Proteomes" id="UP000649604"/>
    </source>
</evidence>
<dbReference type="GO" id="GO:0005829">
    <property type="term" value="C:cytosol"/>
    <property type="evidence" value="ECO:0007669"/>
    <property type="project" value="TreeGrafter"/>
</dbReference>
<accession>A0A9D5JW24</accession>
<evidence type="ECO:0000313" key="10">
    <source>
        <dbReference type="EMBL" id="MBD3325337.1"/>
    </source>
</evidence>
<dbReference type="Proteomes" id="UP000649604">
    <property type="component" value="Unassembled WGS sequence"/>
</dbReference>
<dbReference type="Pfam" id="PF13685">
    <property type="entry name" value="Fe-ADH_2"/>
    <property type="match status" value="1"/>
</dbReference>
<keyword evidence="7" id="KW-0443">Lipid metabolism</keyword>
<dbReference type="InterPro" id="IPR016205">
    <property type="entry name" value="Glycerol_DH"/>
</dbReference>
<protein>
    <submittedName>
        <fullName evidence="10">Iron-containing alcohol dehydrogenase</fullName>
    </submittedName>
</protein>
<keyword evidence="2" id="KW-0444">Lipid biosynthesis</keyword>
<reference evidence="10" key="1">
    <citation type="submission" date="2019-11" db="EMBL/GenBank/DDBJ databases">
        <title>Microbial mats filling the niche in hypersaline microbial mats.</title>
        <authorList>
            <person name="Wong H.L."/>
            <person name="Macleod F.I."/>
            <person name="White R.A. III"/>
            <person name="Burns B.P."/>
        </authorList>
    </citation>
    <scope>NUCLEOTIDE SEQUENCE</scope>
    <source>
        <strain evidence="10">Rbin_158</strain>
    </source>
</reference>
<dbReference type="GO" id="GO:0046872">
    <property type="term" value="F:metal ion binding"/>
    <property type="evidence" value="ECO:0007669"/>
    <property type="project" value="UniProtKB-KW"/>
</dbReference>
<dbReference type="GO" id="GO:0016614">
    <property type="term" value="F:oxidoreductase activity, acting on CH-OH group of donors"/>
    <property type="evidence" value="ECO:0007669"/>
    <property type="project" value="InterPro"/>
</dbReference>
<keyword evidence="6" id="KW-0520">NAD</keyword>
<feature type="non-terminal residue" evidence="10">
    <location>
        <position position="155"/>
    </location>
</feature>
<dbReference type="InterPro" id="IPR032837">
    <property type="entry name" value="G1PDH"/>
</dbReference>
<name>A0A9D5JW24_9BACT</name>
<evidence type="ECO:0000256" key="2">
    <source>
        <dbReference type="ARBA" id="ARBA00022516"/>
    </source>
</evidence>
<gene>
    <name evidence="10" type="ORF">GF339_12175</name>
</gene>
<evidence type="ECO:0000256" key="8">
    <source>
        <dbReference type="ARBA" id="ARBA00023209"/>
    </source>
</evidence>
<dbReference type="Gene3D" id="3.40.50.1970">
    <property type="match status" value="1"/>
</dbReference>
<keyword evidence="5" id="KW-0560">Oxidoreductase</keyword>
<evidence type="ECO:0000256" key="4">
    <source>
        <dbReference type="ARBA" id="ARBA00022857"/>
    </source>
</evidence>
<sequence length="155" mass="17278">MNVIHSEGEDTIMGNLEFVDGRFVHQEEFQCECGRTHAIPIREILVRRGALDDLGTVLNQLDLGKQGLVIADLNTYDAAGARVMEKLQQASYQPKLCLFETREWVKPDEYAIGTVMLNIERDTSFLLVVGSGCLTDLTRYISSRTGIPFISVPTA</sequence>
<comment type="caution">
    <text evidence="10">The sequence shown here is derived from an EMBL/GenBank/DDBJ whole genome shotgun (WGS) entry which is preliminary data.</text>
</comment>
<evidence type="ECO:0000256" key="1">
    <source>
        <dbReference type="ARBA" id="ARBA00022490"/>
    </source>
</evidence>
<keyword evidence="3" id="KW-0479">Metal-binding</keyword>
<keyword evidence="8" id="KW-0594">Phospholipid biosynthesis</keyword>
<evidence type="ECO:0000256" key="5">
    <source>
        <dbReference type="ARBA" id="ARBA00023002"/>
    </source>
</evidence>
<evidence type="ECO:0000256" key="3">
    <source>
        <dbReference type="ARBA" id="ARBA00022723"/>
    </source>
</evidence>
<keyword evidence="1" id="KW-0963">Cytoplasm</keyword>
<proteinExistence type="predicted"/>
<keyword evidence="9" id="KW-1208">Phospholipid metabolism</keyword>
<organism evidence="10 11">
    <name type="scientific">candidate division KSB3 bacterium</name>
    <dbReference type="NCBI Taxonomy" id="2044937"/>
    <lineage>
        <taxon>Bacteria</taxon>
        <taxon>candidate division KSB3</taxon>
    </lineage>
</organism>
<evidence type="ECO:0000256" key="7">
    <source>
        <dbReference type="ARBA" id="ARBA00023098"/>
    </source>
</evidence>
<dbReference type="SUPFAM" id="SSF56796">
    <property type="entry name" value="Dehydroquinate synthase-like"/>
    <property type="match status" value="1"/>
</dbReference>
<evidence type="ECO:0000256" key="9">
    <source>
        <dbReference type="ARBA" id="ARBA00023264"/>
    </source>
</evidence>
<dbReference type="AlphaFoldDB" id="A0A9D5JW24"/>